<dbReference type="STRING" id="364197.SAMN05216296_1820"/>
<evidence type="ECO:0000313" key="2">
    <source>
        <dbReference type="Proteomes" id="UP000243232"/>
    </source>
</evidence>
<dbReference type="Pfam" id="PF11017">
    <property type="entry name" value="DUF2855"/>
    <property type="match status" value="1"/>
</dbReference>
<keyword evidence="2" id="KW-1185">Reference proteome</keyword>
<dbReference type="RefSeq" id="WP_090194346.1">
    <property type="nucleotide sequence ID" value="NZ_LT629785.1"/>
</dbReference>
<evidence type="ECO:0008006" key="3">
    <source>
        <dbReference type="Google" id="ProtNLM"/>
    </source>
</evidence>
<dbReference type="InterPro" id="IPR021276">
    <property type="entry name" value="DUF2855"/>
</dbReference>
<dbReference type="InterPro" id="IPR011032">
    <property type="entry name" value="GroES-like_sf"/>
</dbReference>
<accession>A0A1H2FUC9</accession>
<dbReference type="OrthoDB" id="8953110at2"/>
<name>A0A1H2FUC9_9PSED</name>
<proteinExistence type="predicted"/>
<gene>
    <name evidence="1" type="ORF">SAMN05216296_1820</name>
</gene>
<organism evidence="1 2">
    <name type="scientific">Pseudomonas pohangensis</name>
    <dbReference type="NCBI Taxonomy" id="364197"/>
    <lineage>
        <taxon>Bacteria</taxon>
        <taxon>Pseudomonadati</taxon>
        <taxon>Pseudomonadota</taxon>
        <taxon>Gammaproteobacteria</taxon>
        <taxon>Pseudomonadales</taxon>
        <taxon>Pseudomonadaceae</taxon>
        <taxon>Pseudomonas</taxon>
    </lineage>
</organism>
<evidence type="ECO:0000313" key="1">
    <source>
        <dbReference type="EMBL" id="SDU10945.1"/>
    </source>
</evidence>
<dbReference type="SUPFAM" id="SSF50129">
    <property type="entry name" value="GroES-like"/>
    <property type="match status" value="1"/>
</dbReference>
<dbReference type="Proteomes" id="UP000243232">
    <property type="component" value="Chromosome I"/>
</dbReference>
<dbReference type="AlphaFoldDB" id="A0A1H2FUC9"/>
<sequence>MQSLWVNKTDLANAKWQQSDTPQPGAGQILLQIEKYALTANNITYAVIGDGFGYWNFFPTAEAGWGIVPVWGFARVVASQHADIKVGERVYGYLPMASHLLVTPGHVSAAGFVDSTEHRKALAIIYNQYNRLGTAAGKGEDERALYQPLFTTSFLIEDVMHQADWHGAQAMLLTSASSKTALALALVTKNLSPQIKRIGLTSAGNIDFVRETGLYDQVLTYDQLADADATLPTVSVDFAGNGKLLAAIHGHWQDNLKFSSLVGATHIDARKGARDLPGPKPILFFAPSAAEALLKQIGPAEFRTRVDAQFNAFVAAVAGHLGVEHLTGEQALKSAYLEMLGNQVAPNRGLICQIG</sequence>
<protein>
    <recommendedName>
        <fullName evidence="3">DUF2855 domain-containing protein</fullName>
    </recommendedName>
</protein>
<dbReference type="Gene3D" id="3.90.180.10">
    <property type="entry name" value="Medium-chain alcohol dehydrogenases, catalytic domain"/>
    <property type="match status" value="1"/>
</dbReference>
<reference evidence="2" key="1">
    <citation type="submission" date="2016-10" db="EMBL/GenBank/DDBJ databases">
        <authorList>
            <person name="Varghese N."/>
            <person name="Submissions S."/>
        </authorList>
    </citation>
    <scope>NUCLEOTIDE SEQUENCE [LARGE SCALE GENOMIC DNA]</scope>
    <source>
        <strain evidence="2">DSM 17875</strain>
    </source>
</reference>
<dbReference type="EMBL" id="LT629785">
    <property type="protein sequence ID" value="SDU10945.1"/>
    <property type="molecule type" value="Genomic_DNA"/>
</dbReference>